<accession>A0A165P788</accession>
<evidence type="ECO:0000313" key="3">
    <source>
        <dbReference type="Proteomes" id="UP000077266"/>
    </source>
</evidence>
<dbReference type="EMBL" id="KV425892">
    <property type="protein sequence ID" value="KZW01745.1"/>
    <property type="molecule type" value="Genomic_DNA"/>
</dbReference>
<feature type="region of interest" description="Disordered" evidence="1">
    <location>
        <begin position="1"/>
        <end position="105"/>
    </location>
</feature>
<sequence>MPPKDLTPRRFPASSLPTLHHPLPARPQDIASSSSVPESSRARYTRPNPAHTPVANQQPTSHREPSHRKRRRSDEDDSNRSKRVPPAPLPRQLPPVPSSSAPEPNEAELRQYIDDLKRRVASLRCEEHLLHKYGREQSVHWVEDHPDDYARLLDKCFKLEHSESAGADDPGELSDDSVVPYEQERPTVADPGNTQELVFHLDLDEIDLDVRLGRRATVDTNQAKASRFMRYLARHPAHWDTAVSVLRVPAPTGDHHVVCPWPISAFGNPFQPDRNWEHIDPRRFLRGSAEYIDPLSDLFKTLAEEASSIDFAHRSNAQRQVVSTALHMQYPLRQTVREPDVLELCRTNASRLSAGIRRRFGAEPSKQAVYSEFHLLDLAYWMHLHRCAPSTKSKDRVARKTWLRTLSAFLLTWLPKHSETFPEPADEPFPAGPEPFEGPVLENDDKTMHAIWVHLLRCGLGTFTLLGPVRDIAERELEAEEWSQVLRAEAKGLGMSQSVARQYTAERAKWFPILHPADARIRVKLTDAQVVKLVAKQTDLEAEQPEEKFSDAWSVI</sequence>
<keyword evidence="3" id="KW-1185">Reference proteome</keyword>
<proteinExistence type="predicted"/>
<feature type="compositionally biased region" description="Pro residues" evidence="1">
    <location>
        <begin position="85"/>
        <end position="97"/>
    </location>
</feature>
<organism evidence="2 3">
    <name type="scientific">Exidia glandulosa HHB12029</name>
    <dbReference type="NCBI Taxonomy" id="1314781"/>
    <lineage>
        <taxon>Eukaryota</taxon>
        <taxon>Fungi</taxon>
        <taxon>Dikarya</taxon>
        <taxon>Basidiomycota</taxon>
        <taxon>Agaricomycotina</taxon>
        <taxon>Agaricomycetes</taxon>
        <taxon>Auriculariales</taxon>
        <taxon>Exidiaceae</taxon>
        <taxon>Exidia</taxon>
    </lineage>
</organism>
<dbReference type="InParanoid" id="A0A165P788"/>
<name>A0A165P788_EXIGL</name>
<dbReference type="Proteomes" id="UP000077266">
    <property type="component" value="Unassembled WGS sequence"/>
</dbReference>
<evidence type="ECO:0000256" key="1">
    <source>
        <dbReference type="SAM" id="MobiDB-lite"/>
    </source>
</evidence>
<gene>
    <name evidence="2" type="ORF">EXIGLDRAFT_829917</name>
</gene>
<protein>
    <submittedName>
        <fullName evidence="2">Uncharacterized protein</fullName>
    </submittedName>
</protein>
<dbReference type="AlphaFoldDB" id="A0A165P788"/>
<reference evidence="2 3" key="1">
    <citation type="journal article" date="2016" name="Mol. Biol. Evol.">
        <title>Comparative Genomics of Early-Diverging Mushroom-Forming Fungi Provides Insights into the Origins of Lignocellulose Decay Capabilities.</title>
        <authorList>
            <person name="Nagy L.G."/>
            <person name="Riley R."/>
            <person name="Tritt A."/>
            <person name="Adam C."/>
            <person name="Daum C."/>
            <person name="Floudas D."/>
            <person name="Sun H."/>
            <person name="Yadav J.S."/>
            <person name="Pangilinan J."/>
            <person name="Larsson K.H."/>
            <person name="Matsuura K."/>
            <person name="Barry K."/>
            <person name="Labutti K."/>
            <person name="Kuo R."/>
            <person name="Ohm R.A."/>
            <person name="Bhattacharya S.S."/>
            <person name="Shirouzu T."/>
            <person name="Yoshinaga Y."/>
            <person name="Martin F.M."/>
            <person name="Grigoriev I.V."/>
            <person name="Hibbett D.S."/>
        </authorList>
    </citation>
    <scope>NUCLEOTIDE SEQUENCE [LARGE SCALE GENOMIC DNA]</scope>
    <source>
        <strain evidence="2 3">HHB12029</strain>
    </source>
</reference>
<evidence type="ECO:0000313" key="2">
    <source>
        <dbReference type="EMBL" id="KZW01745.1"/>
    </source>
</evidence>